<dbReference type="PANTHER" id="PTHR10579">
    <property type="entry name" value="CALCIUM-ACTIVATED CHLORIDE CHANNEL REGULATOR"/>
    <property type="match status" value="1"/>
</dbReference>
<name>A0ABT5B724_9BACT</name>
<evidence type="ECO:0000256" key="1">
    <source>
        <dbReference type="SAM" id="MobiDB-lite"/>
    </source>
</evidence>
<keyword evidence="4" id="KW-1185">Reference proteome</keyword>
<dbReference type="InterPro" id="IPR036465">
    <property type="entry name" value="vWFA_dom_sf"/>
</dbReference>
<organism evidence="3 4">
    <name type="scientific">Nannocystis radixulma</name>
    <dbReference type="NCBI Taxonomy" id="2995305"/>
    <lineage>
        <taxon>Bacteria</taxon>
        <taxon>Pseudomonadati</taxon>
        <taxon>Myxococcota</taxon>
        <taxon>Polyangia</taxon>
        <taxon>Nannocystales</taxon>
        <taxon>Nannocystaceae</taxon>
        <taxon>Nannocystis</taxon>
    </lineage>
</organism>
<dbReference type="InterPro" id="IPR002035">
    <property type="entry name" value="VWF_A"/>
</dbReference>
<proteinExistence type="predicted"/>
<feature type="domain" description="VWFA" evidence="2">
    <location>
        <begin position="198"/>
        <end position="379"/>
    </location>
</feature>
<feature type="region of interest" description="Disordered" evidence="1">
    <location>
        <begin position="1"/>
        <end position="94"/>
    </location>
</feature>
<evidence type="ECO:0000259" key="2">
    <source>
        <dbReference type="PROSITE" id="PS50234"/>
    </source>
</evidence>
<dbReference type="Pfam" id="PF13519">
    <property type="entry name" value="VWA_2"/>
    <property type="match status" value="1"/>
</dbReference>
<feature type="compositionally biased region" description="Polar residues" evidence="1">
    <location>
        <begin position="33"/>
        <end position="60"/>
    </location>
</feature>
<feature type="compositionally biased region" description="Gly residues" evidence="1">
    <location>
        <begin position="15"/>
        <end position="25"/>
    </location>
</feature>
<evidence type="ECO:0000313" key="3">
    <source>
        <dbReference type="EMBL" id="MDC0669919.1"/>
    </source>
</evidence>
<comment type="caution">
    <text evidence="3">The sequence shown here is derived from an EMBL/GenBank/DDBJ whole genome shotgun (WGS) entry which is preliminary data.</text>
</comment>
<dbReference type="PANTHER" id="PTHR10579:SF43">
    <property type="entry name" value="ZINC FINGER (C3HC4-TYPE RING FINGER) FAMILY PROTEIN"/>
    <property type="match status" value="1"/>
</dbReference>
<evidence type="ECO:0000313" key="4">
    <source>
        <dbReference type="Proteomes" id="UP001217838"/>
    </source>
</evidence>
<sequence>MALLAGCSSAAGLDEGQGGGSGTDGFGDSTGAETGSASQADSAGGNSTEEPTGWGSTTGADETGAVSSSGTGEEPSPPPSDEASPSDEKDPQNLPEADLCAADETTAWRLAVRDADAMSSPAHARQAMLGPWPSLTGVEVRPWEFLNYYTFAYPLAPPGQLLAGAQLRASQDDLGDMFELQVAVRGPELTETERPSLHLTLALDNSGSMAGKALELLKSASHVLASQLRVGDSVAVVSWDQLDPVLLPPMMVSGPNDAKLLKAIDEFTVGGAAELTQALSAAYAVADQQYVPKDINRVVFISDGGATATQDDLLQLAQRAADEPLKTGIHAIAVGVGDPALYRDDLINAIGVAGAGPSVYVGSQEAAENQLGKRFVGLVGLTASSVDVRVTLPPGLQLEAMGSAPDVEVVGQDHVTAAPNDRVVLHRRLRPCLADLDHNGAIVVEIGWTDAVTGEPKQASAEWKLTELLSGDTAWVAKGEAVLAYAEALRAIQYHAGNTEAIDTAWEQLKAAKTALPDDQELAEIEQMLAALQEP</sequence>
<feature type="compositionally biased region" description="Low complexity" evidence="1">
    <location>
        <begin position="1"/>
        <end position="14"/>
    </location>
</feature>
<accession>A0ABT5B724</accession>
<dbReference type="RefSeq" id="WP_271999725.1">
    <property type="nucleotide sequence ID" value="NZ_JAQNDN010000010.1"/>
</dbReference>
<dbReference type="PROSITE" id="PS50234">
    <property type="entry name" value="VWFA"/>
    <property type="match status" value="1"/>
</dbReference>
<dbReference type="Gene3D" id="3.40.50.410">
    <property type="entry name" value="von Willebrand factor, type A domain"/>
    <property type="match status" value="1"/>
</dbReference>
<dbReference type="SMART" id="SM00327">
    <property type="entry name" value="VWA"/>
    <property type="match status" value="1"/>
</dbReference>
<gene>
    <name evidence="3" type="ORF">POL58_19345</name>
</gene>
<dbReference type="SUPFAM" id="SSF53300">
    <property type="entry name" value="vWA-like"/>
    <property type="match status" value="1"/>
</dbReference>
<dbReference type="InterPro" id="IPR051266">
    <property type="entry name" value="CLCR"/>
</dbReference>
<dbReference type="EMBL" id="JAQNDN010000010">
    <property type="protein sequence ID" value="MDC0669919.1"/>
    <property type="molecule type" value="Genomic_DNA"/>
</dbReference>
<reference evidence="3 4" key="1">
    <citation type="submission" date="2022-11" db="EMBL/GenBank/DDBJ databases">
        <title>Minimal conservation of predation-associated metabolite biosynthetic gene clusters underscores biosynthetic potential of Myxococcota including descriptions for ten novel species: Archangium lansinium sp. nov., Myxococcus landrumus sp. nov., Nannocystis bai.</title>
        <authorList>
            <person name="Ahearne A."/>
            <person name="Stevens C."/>
            <person name="Dowd S."/>
        </authorList>
    </citation>
    <scope>NUCLEOTIDE SEQUENCE [LARGE SCALE GENOMIC DNA]</scope>
    <source>
        <strain evidence="3 4">NCELM</strain>
    </source>
</reference>
<protein>
    <submittedName>
        <fullName evidence="3">VWA domain-containing protein</fullName>
    </submittedName>
</protein>
<dbReference type="Proteomes" id="UP001217838">
    <property type="component" value="Unassembled WGS sequence"/>
</dbReference>